<dbReference type="InterPro" id="IPR004843">
    <property type="entry name" value="Calcineurin-like_PHP"/>
</dbReference>
<dbReference type="EMBL" id="JQAR01000024">
    <property type="protein sequence ID" value="KRN27194.1"/>
    <property type="molecule type" value="Genomic_DNA"/>
</dbReference>
<keyword evidence="1" id="KW-0479">Metal-binding</keyword>
<protein>
    <submittedName>
        <fullName evidence="6">Metallophosphoesterase</fullName>
    </submittedName>
</protein>
<evidence type="ECO:0000256" key="2">
    <source>
        <dbReference type="ARBA" id="ARBA00022801"/>
    </source>
</evidence>
<accession>A0A0R2FQA2</accession>
<dbReference type="GO" id="GO:0016787">
    <property type="term" value="F:hydrolase activity"/>
    <property type="evidence" value="ECO:0007669"/>
    <property type="project" value="UniProtKB-KW"/>
</dbReference>
<dbReference type="InterPro" id="IPR050884">
    <property type="entry name" value="CNP_phosphodiesterase-III"/>
</dbReference>
<dbReference type="GO" id="GO:0046872">
    <property type="term" value="F:metal ion binding"/>
    <property type="evidence" value="ECO:0007669"/>
    <property type="project" value="UniProtKB-KW"/>
</dbReference>
<comment type="caution">
    <text evidence="6">The sequence shown here is derived from an EMBL/GenBank/DDBJ whole genome shotgun (WGS) entry which is preliminary data.</text>
</comment>
<dbReference type="OrthoDB" id="5505563at2"/>
<evidence type="ECO:0000256" key="1">
    <source>
        <dbReference type="ARBA" id="ARBA00022723"/>
    </source>
</evidence>
<dbReference type="AlphaFoldDB" id="A0A0R2FQA2"/>
<dbReference type="Gene3D" id="3.60.21.10">
    <property type="match status" value="1"/>
</dbReference>
<evidence type="ECO:0000256" key="3">
    <source>
        <dbReference type="ARBA" id="ARBA00023004"/>
    </source>
</evidence>
<reference evidence="6 7" key="1">
    <citation type="journal article" date="2015" name="Genome Announc.">
        <title>Expanding the biotechnology potential of lactobacilli through comparative genomics of 213 strains and associated genera.</title>
        <authorList>
            <person name="Sun Z."/>
            <person name="Harris H.M."/>
            <person name="McCann A."/>
            <person name="Guo C."/>
            <person name="Argimon S."/>
            <person name="Zhang W."/>
            <person name="Yang X."/>
            <person name="Jeffery I.B."/>
            <person name="Cooney J.C."/>
            <person name="Kagawa T.F."/>
            <person name="Liu W."/>
            <person name="Song Y."/>
            <person name="Salvetti E."/>
            <person name="Wrobel A."/>
            <person name="Rasinkangas P."/>
            <person name="Parkhill J."/>
            <person name="Rea M.C."/>
            <person name="O'Sullivan O."/>
            <person name="Ritari J."/>
            <person name="Douillard F.P."/>
            <person name="Paul Ross R."/>
            <person name="Yang R."/>
            <person name="Briner A.E."/>
            <person name="Felis G.E."/>
            <person name="de Vos W.M."/>
            <person name="Barrangou R."/>
            <person name="Klaenhammer T.R."/>
            <person name="Caufield P.W."/>
            <person name="Cui Y."/>
            <person name="Zhang H."/>
            <person name="O'Toole P.W."/>
        </authorList>
    </citation>
    <scope>NUCLEOTIDE SEQUENCE [LARGE SCALE GENOMIC DNA]</scope>
    <source>
        <strain evidence="6 7">ATCC 27304</strain>
    </source>
</reference>
<organism evidence="6 7">
    <name type="scientific">Liquorilactobacillus mali</name>
    <dbReference type="NCBI Taxonomy" id="1618"/>
    <lineage>
        <taxon>Bacteria</taxon>
        <taxon>Bacillati</taxon>
        <taxon>Bacillota</taxon>
        <taxon>Bacilli</taxon>
        <taxon>Lactobacillales</taxon>
        <taxon>Lactobacillaceae</taxon>
        <taxon>Liquorilactobacillus</taxon>
    </lineage>
</organism>
<keyword evidence="3" id="KW-0408">Iron</keyword>
<dbReference type="RefSeq" id="WP_056991953.1">
    <property type="nucleotide sequence ID" value="NZ_JATAAJ010000021.1"/>
</dbReference>
<proteinExistence type="inferred from homology"/>
<dbReference type="Proteomes" id="UP000051727">
    <property type="component" value="Unassembled WGS sequence"/>
</dbReference>
<comment type="similarity">
    <text evidence="4">Belongs to the cyclic nucleotide phosphodiesterase class-III family.</text>
</comment>
<dbReference type="STRING" id="1618.IV36_GL001107"/>
<name>A0A0R2FQA2_9LACO</name>
<dbReference type="PANTHER" id="PTHR42988:SF2">
    <property type="entry name" value="CYCLIC NUCLEOTIDE PHOSPHODIESTERASE CBUA0032-RELATED"/>
    <property type="match status" value="1"/>
</dbReference>
<keyword evidence="2" id="KW-0378">Hydrolase</keyword>
<feature type="domain" description="Calcineurin-like phosphoesterase" evidence="5">
    <location>
        <begin position="5"/>
        <end position="200"/>
    </location>
</feature>
<evidence type="ECO:0000313" key="7">
    <source>
        <dbReference type="Proteomes" id="UP000051727"/>
    </source>
</evidence>
<dbReference type="SUPFAM" id="SSF56300">
    <property type="entry name" value="Metallo-dependent phosphatases"/>
    <property type="match status" value="1"/>
</dbReference>
<sequence>MNDITIIQISDIHLSPAGDQPSFNQQLDPYVKLNMVFDDIKKIAVKPEFIVLTGDLIHEGVASDYVHLKEILAEKEQQLGIPIQVILGNHDRTEAFYEGFLREKPQDKYYYKKTFSGVDSYFLDTTFGNIEQGYLDEKQLKWLKESLLQSQERPALIFMHHPIAGASLHYMRFSVLQNGDDLLEVCSNGNVKGIFAGHIHFATTYTTDNILNGVAESTAYHIDCRNHKIHYVSDAVGYNIITLSAACEVGIENQLLLWSPKIVKEIPIGQTDFIDMTKLKKN</sequence>
<evidence type="ECO:0000256" key="4">
    <source>
        <dbReference type="ARBA" id="ARBA00025742"/>
    </source>
</evidence>
<dbReference type="PANTHER" id="PTHR42988">
    <property type="entry name" value="PHOSPHOHYDROLASE"/>
    <property type="match status" value="1"/>
</dbReference>
<dbReference type="PATRIC" id="fig|1618.3.peg.1119"/>
<dbReference type="Pfam" id="PF00149">
    <property type="entry name" value="Metallophos"/>
    <property type="match status" value="1"/>
</dbReference>
<dbReference type="InterPro" id="IPR029052">
    <property type="entry name" value="Metallo-depent_PP-like"/>
</dbReference>
<gene>
    <name evidence="6" type="ORF">IV36_GL001107</name>
</gene>
<evidence type="ECO:0000259" key="5">
    <source>
        <dbReference type="Pfam" id="PF00149"/>
    </source>
</evidence>
<evidence type="ECO:0000313" key="6">
    <source>
        <dbReference type="EMBL" id="KRN27194.1"/>
    </source>
</evidence>